<evidence type="ECO:0000313" key="2">
    <source>
        <dbReference type="Proteomes" id="UP000012073"/>
    </source>
</evidence>
<dbReference type="AlphaFoldDB" id="R7Q9P1"/>
<evidence type="ECO:0000313" key="1">
    <source>
        <dbReference type="EMBL" id="CDF34101.1"/>
    </source>
</evidence>
<organism evidence="1 2">
    <name type="scientific">Chondrus crispus</name>
    <name type="common">Carrageen Irish moss</name>
    <name type="synonym">Polymorpha crispa</name>
    <dbReference type="NCBI Taxonomy" id="2769"/>
    <lineage>
        <taxon>Eukaryota</taxon>
        <taxon>Rhodophyta</taxon>
        <taxon>Florideophyceae</taxon>
        <taxon>Rhodymeniophycidae</taxon>
        <taxon>Gigartinales</taxon>
        <taxon>Gigartinaceae</taxon>
        <taxon>Chondrus</taxon>
    </lineage>
</organism>
<gene>
    <name evidence="1" type="ORF">CHC_T00002785001</name>
</gene>
<dbReference type="Proteomes" id="UP000012073">
    <property type="component" value="Unassembled WGS sequence"/>
</dbReference>
<accession>R7Q9P1</accession>
<sequence>MYKYVKNFDFSKMRNAHSEPYLHLTQVHVSSVVRAMVLHASALKYAMGPKFEPWMRYEHVSRFRDFFLLMLSSAPPPHVAYSAYWISSLAGDIFPLHGSRRCGKIPGQACKPIMEGSLAASHALPTTRCMTPSKSTYTTTPLVPPRASVISFHVLYHDRSVPISSLFHAHPASVEELTFASSLPGGTYLTSRGHPPVSLTY</sequence>
<proteinExistence type="predicted"/>
<dbReference type="KEGG" id="ccp:CHC_T00002785001"/>
<dbReference type="RefSeq" id="XP_005713920.1">
    <property type="nucleotide sequence ID" value="XM_005713863.1"/>
</dbReference>
<protein>
    <submittedName>
        <fullName evidence="1">Uncharacterized protein</fullName>
    </submittedName>
</protein>
<dbReference type="GeneID" id="17321635"/>
<dbReference type="EMBL" id="HG001673">
    <property type="protein sequence ID" value="CDF34101.1"/>
    <property type="molecule type" value="Genomic_DNA"/>
</dbReference>
<name>R7Q9P1_CHOCR</name>
<dbReference type="Gramene" id="CDF34101">
    <property type="protein sequence ID" value="CDF34101"/>
    <property type="gene ID" value="CHC_T00002785001"/>
</dbReference>
<keyword evidence="2" id="KW-1185">Reference proteome</keyword>
<reference evidence="2" key="1">
    <citation type="journal article" date="2013" name="Proc. Natl. Acad. Sci. U.S.A.">
        <title>Genome structure and metabolic features in the red seaweed Chondrus crispus shed light on evolution of the Archaeplastida.</title>
        <authorList>
            <person name="Collen J."/>
            <person name="Porcel B."/>
            <person name="Carre W."/>
            <person name="Ball S.G."/>
            <person name="Chaparro C."/>
            <person name="Tonon T."/>
            <person name="Barbeyron T."/>
            <person name="Michel G."/>
            <person name="Noel B."/>
            <person name="Valentin K."/>
            <person name="Elias M."/>
            <person name="Artiguenave F."/>
            <person name="Arun A."/>
            <person name="Aury J.M."/>
            <person name="Barbosa-Neto J.F."/>
            <person name="Bothwell J.H."/>
            <person name="Bouget F.Y."/>
            <person name="Brillet L."/>
            <person name="Cabello-Hurtado F."/>
            <person name="Capella-Gutierrez S."/>
            <person name="Charrier B."/>
            <person name="Cladiere L."/>
            <person name="Cock J.M."/>
            <person name="Coelho S.M."/>
            <person name="Colleoni C."/>
            <person name="Czjzek M."/>
            <person name="Da Silva C."/>
            <person name="Delage L."/>
            <person name="Denoeud F."/>
            <person name="Deschamps P."/>
            <person name="Dittami S.M."/>
            <person name="Gabaldon T."/>
            <person name="Gachon C.M."/>
            <person name="Groisillier A."/>
            <person name="Herve C."/>
            <person name="Jabbari K."/>
            <person name="Katinka M."/>
            <person name="Kloareg B."/>
            <person name="Kowalczyk N."/>
            <person name="Labadie K."/>
            <person name="Leblanc C."/>
            <person name="Lopez P.J."/>
            <person name="McLachlan D.H."/>
            <person name="Meslet-Cladiere L."/>
            <person name="Moustafa A."/>
            <person name="Nehr Z."/>
            <person name="Nyvall Collen P."/>
            <person name="Panaud O."/>
            <person name="Partensky F."/>
            <person name="Poulain J."/>
            <person name="Rensing S.A."/>
            <person name="Rousvoal S."/>
            <person name="Samson G."/>
            <person name="Symeonidi A."/>
            <person name="Weissenbach J."/>
            <person name="Zambounis A."/>
            <person name="Wincker P."/>
            <person name="Boyen C."/>
        </authorList>
    </citation>
    <scope>NUCLEOTIDE SEQUENCE [LARGE SCALE GENOMIC DNA]</scope>
    <source>
        <strain evidence="2">cv. Stackhouse</strain>
    </source>
</reference>